<feature type="transmembrane region" description="Helical" evidence="6">
    <location>
        <begin position="135"/>
        <end position="156"/>
    </location>
</feature>
<dbReference type="PANTHER" id="PTHR31310:SF7">
    <property type="entry name" value="PA-PHOSPHATASE RELATED-FAMILY PROTEIN DDB_G0268928"/>
    <property type="match status" value="1"/>
</dbReference>
<keyword evidence="4 6" id="KW-0472">Membrane</keyword>
<keyword evidence="2 6" id="KW-0812">Transmembrane</keyword>
<accession>L9ZNX4</accession>
<evidence type="ECO:0000256" key="6">
    <source>
        <dbReference type="SAM" id="Phobius"/>
    </source>
</evidence>
<dbReference type="Proteomes" id="UP000011648">
    <property type="component" value="Unassembled WGS sequence"/>
</dbReference>
<dbReference type="EMBL" id="AOIL01000052">
    <property type="protein sequence ID" value="ELY88034.1"/>
    <property type="molecule type" value="Genomic_DNA"/>
</dbReference>
<keyword evidence="3 6" id="KW-1133">Transmembrane helix</keyword>
<reference evidence="8 9" key="1">
    <citation type="journal article" date="2014" name="PLoS Genet.">
        <title>Phylogenetically driven sequencing of extremely halophilic archaea reveals strategies for static and dynamic osmo-response.</title>
        <authorList>
            <person name="Becker E.A."/>
            <person name="Seitzer P.M."/>
            <person name="Tritt A."/>
            <person name="Larsen D."/>
            <person name="Krusor M."/>
            <person name="Yao A.I."/>
            <person name="Wu D."/>
            <person name="Madern D."/>
            <person name="Eisen J.A."/>
            <person name="Darling A.E."/>
            <person name="Facciotti M.T."/>
        </authorList>
    </citation>
    <scope>NUCLEOTIDE SEQUENCE [LARGE SCALE GENOMIC DNA]</scope>
    <source>
        <strain evidence="8 9">DSM 12281</strain>
    </source>
</reference>
<proteinExistence type="predicted"/>
<organism evidence="8 9">
    <name type="scientific">Natrialba taiwanensis DSM 12281</name>
    <dbReference type="NCBI Taxonomy" id="1230458"/>
    <lineage>
        <taxon>Archaea</taxon>
        <taxon>Methanobacteriati</taxon>
        <taxon>Methanobacteriota</taxon>
        <taxon>Stenosarchaea group</taxon>
        <taxon>Halobacteria</taxon>
        <taxon>Halobacteriales</taxon>
        <taxon>Natrialbaceae</taxon>
        <taxon>Natrialba</taxon>
    </lineage>
</organism>
<evidence type="ECO:0000313" key="8">
    <source>
        <dbReference type="EMBL" id="ELY88034.1"/>
    </source>
</evidence>
<sequence length="292" mass="32341">MALISMAVLTALTVLTGLSITCLLCLEPRQLRRTASEFGSRLRTVAPYLGAAALFFLTKRATHEYSVELSHALDWDITAELYAIEGEFVADLQHAVPGATLEFFSVMYMFGFPFLVVTAPILYFLLPSQRHLKELLIAYLLNYFLGAICYTLFIAYGPRNYLSTVNGLMYDFYPSTQDLTGAVSANTDVFPSLHTSLAVVVLVFAWRSRREYPRWFPIAAFVTAGVVFSTMYLGIHWLLDVVAGAALGVGSIYAAERFVDRAEGDAERGRGREQDPVPDPDDEDGITSDVSD</sequence>
<dbReference type="PATRIC" id="fig|1230458.4.peg.3351"/>
<feature type="domain" description="Phosphatidic acid phosphatase type 2/haloperoxidase" evidence="7">
    <location>
        <begin position="138"/>
        <end position="256"/>
    </location>
</feature>
<dbReference type="SUPFAM" id="SSF48317">
    <property type="entry name" value="Acid phosphatase/Vanadium-dependent haloperoxidase"/>
    <property type="match status" value="1"/>
</dbReference>
<feature type="transmembrane region" description="Helical" evidence="6">
    <location>
        <begin position="189"/>
        <end position="206"/>
    </location>
</feature>
<evidence type="ECO:0000259" key="7">
    <source>
        <dbReference type="SMART" id="SM00014"/>
    </source>
</evidence>
<dbReference type="InterPro" id="IPR026841">
    <property type="entry name" value="Aur1/Ipt1"/>
</dbReference>
<dbReference type="GO" id="GO:0016020">
    <property type="term" value="C:membrane"/>
    <property type="evidence" value="ECO:0007669"/>
    <property type="project" value="UniProtKB-SubCell"/>
</dbReference>
<evidence type="ECO:0000256" key="3">
    <source>
        <dbReference type="ARBA" id="ARBA00022989"/>
    </source>
</evidence>
<dbReference type="CDD" id="cd03386">
    <property type="entry name" value="PAP2_Aur1_like"/>
    <property type="match status" value="1"/>
</dbReference>
<keyword evidence="9" id="KW-1185">Reference proteome</keyword>
<dbReference type="InterPro" id="IPR000326">
    <property type="entry name" value="PAP2/HPO"/>
</dbReference>
<feature type="transmembrane region" description="Helical" evidence="6">
    <location>
        <begin position="38"/>
        <end position="57"/>
    </location>
</feature>
<evidence type="ECO:0000256" key="1">
    <source>
        <dbReference type="ARBA" id="ARBA00004141"/>
    </source>
</evidence>
<evidence type="ECO:0000256" key="4">
    <source>
        <dbReference type="ARBA" id="ARBA00023136"/>
    </source>
</evidence>
<feature type="compositionally biased region" description="Basic and acidic residues" evidence="5">
    <location>
        <begin position="262"/>
        <end position="275"/>
    </location>
</feature>
<feature type="compositionally biased region" description="Acidic residues" evidence="5">
    <location>
        <begin position="276"/>
        <end position="292"/>
    </location>
</feature>
<comment type="subcellular location">
    <subcellularLocation>
        <location evidence="1">Membrane</location>
        <topology evidence="1">Multi-pass membrane protein</topology>
    </subcellularLocation>
</comment>
<name>L9ZNX4_9EURY</name>
<feature type="transmembrane region" description="Helical" evidence="6">
    <location>
        <begin position="106"/>
        <end position="126"/>
    </location>
</feature>
<dbReference type="AlphaFoldDB" id="L9ZNX4"/>
<dbReference type="SMART" id="SM00014">
    <property type="entry name" value="acidPPc"/>
    <property type="match status" value="1"/>
</dbReference>
<dbReference type="InterPro" id="IPR036938">
    <property type="entry name" value="PAP2/HPO_sf"/>
</dbReference>
<dbReference type="RefSeq" id="WP_006826954.1">
    <property type="nucleotide sequence ID" value="NZ_AOIL01000052.1"/>
</dbReference>
<comment type="caution">
    <text evidence="8">The sequence shown here is derived from an EMBL/GenBank/DDBJ whole genome shotgun (WGS) entry which is preliminary data.</text>
</comment>
<dbReference type="Gene3D" id="1.20.144.10">
    <property type="entry name" value="Phosphatidic acid phosphatase type 2/haloperoxidase"/>
    <property type="match status" value="1"/>
</dbReference>
<feature type="transmembrane region" description="Helical" evidence="6">
    <location>
        <begin position="6"/>
        <end position="26"/>
    </location>
</feature>
<gene>
    <name evidence="8" type="ORF">C484_16524</name>
</gene>
<dbReference type="Pfam" id="PF14378">
    <property type="entry name" value="PAP2_3"/>
    <property type="match status" value="1"/>
</dbReference>
<protein>
    <submittedName>
        <fullName evidence="8">Phosphoesterase PA-phosphatase-like protein</fullName>
    </submittedName>
</protein>
<dbReference type="OrthoDB" id="329477at2157"/>
<evidence type="ECO:0000256" key="2">
    <source>
        <dbReference type="ARBA" id="ARBA00022692"/>
    </source>
</evidence>
<dbReference type="STRING" id="1230458.C484_16524"/>
<evidence type="ECO:0000313" key="9">
    <source>
        <dbReference type="Proteomes" id="UP000011648"/>
    </source>
</evidence>
<dbReference type="PANTHER" id="PTHR31310">
    <property type="match status" value="1"/>
</dbReference>
<feature type="region of interest" description="Disordered" evidence="5">
    <location>
        <begin position="262"/>
        <end position="292"/>
    </location>
</feature>
<feature type="transmembrane region" description="Helical" evidence="6">
    <location>
        <begin position="218"/>
        <end position="239"/>
    </location>
</feature>
<evidence type="ECO:0000256" key="5">
    <source>
        <dbReference type="SAM" id="MobiDB-lite"/>
    </source>
</evidence>
<dbReference type="InterPro" id="IPR052185">
    <property type="entry name" value="IPC_Synthase-Related"/>
</dbReference>